<dbReference type="Gene3D" id="1.10.10.10">
    <property type="entry name" value="Winged helix-like DNA-binding domain superfamily/Winged helix DNA-binding domain"/>
    <property type="match status" value="1"/>
</dbReference>
<dbReference type="GO" id="GO:0003700">
    <property type="term" value="F:DNA-binding transcription factor activity"/>
    <property type="evidence" value="ECO:0007669"/>
    <property type="project" value="InterPro"/>
</dbReference>
<keyword evidence="3" id="KW-0238">DNA-binding</keyword>
<evidence type="ECO:0000256" key="1">
    <source>
        <dbReference type="ARBA" id="ARBA00009437"/>
    </source>
</evidence>
<dbReference type="InterPro" id="IPR005119">
    <property type="entry name" value="LysR_subst-bd"/>
</dbReference>
<proteinExistence type="inferred from homology"/>
<evidence type="ECO:0000256" key="3">
    <source>
        <dbReference type="ARBA" id="ARBA00023125"/>
    </source>
</evidence>
<dbReference type="SUPFAM" id="SSF53850">
    <property type="entry name" value="Periplasmic binding protein-like II"/>
    <property type="match status" value="1"/>
</dbReference>
<evidence type="ECO:0000256" key="2">
    <source>
        <dbReference type="ARBA" id="ARBA00023015"/>
    </source>
</evidence>
<reference evidence="6" key="1">
    <citation type="submission" date="2020-10" db="EMBL/GenBank/DDBJ databases">
        <authorList>
            <person name="Gilroy R."/>
        </authorList>
    </citation>
    <scope>NUCLEOTIDE SEQUENCE</scope>
    <source>
        <strain evidence="6">ChiW3-316</strain>
    </source>
</reference>
<dbReference type="PANTHER" id="PTHR30126:SF39">
    <property type="entry name" value="HTH-TYPE TRANSCRIPTIONAL REGULATOR CYSL"/>
    <property type="match status" value="1"/>
</dbReference>
<evidence type="ECO:0000259" key="5">
    <source>
        <dbReference type="PROSITE" id="PS50931"/>
    </source>
</evidence>
<feature type="domain" description="HTH lysR-type" evidence="5">
    <location>
        <begin position="2"/>
        <end position="59"/>
    </location>
</feature>
<dbReference type="Proteomes" id="UP000824107">
    <property type="component" value="Unassembled WGS sequence"/>
</dbReference>
<dbReference type="Gene3D" id="3.40.190.290">
    <property type="match status" value="1"/>
</dbReference>
<organism evidence="6 7">
    <name type="scientific">Candidatus Scatocola faecipullorum</name>
    <dbReference type="NCBI Taxonomy" id="2840917"/>
    <lineage>
        <taxon>Bacteria</taxon>
        <taxon>Pseudomonadati</taxon>
        <taxon>Pseudomonadota</taxon>
        <taxon>Alphaproteobacteria</taxon>
        <taxon>Rhodospirillales</taxon>
        <taxon>Rhodospirillaceae</taxon>
        <taxon>Rhodospirillaceae incertae sedis</taxon>
        <taxon>Candidatus Scatocola</taxon>
    </lineage>
</organism>
<dbReference type="InterPro" id="IPR036390">
    <property type="entry name" value="WH_DNA-bd_sf"/>
</dbReference>
<dbReference type="PROSITE" id="PS50931">
    <property type="entry name" value="HTH_LYSR"/>
    <property type="match status" value="1"/>
</dbReference>
<comment type="similarity">
    <text evidence="1">Belongs to the LysR transcriptional regulatory family.</text>
</comment>
<dbReference type="FunFam" id="1.10.10.10:FF:000001">
    <property type="entry name" value="LysR family transcriptional regulator"/>
    <property type="match status" value="1"/>
</dbReference>
<accession>A0A9D1M402</accession>
<dbReference type="PRINTS" id="PR00039">
    <property type="entry name" value="HTHLYSR"/>
</dbReference>
<dbReference type="GO" id="GO:0000976">
    <property type="term" value="F:transcription cis-regulatory region binding"/>
    <property type="evidence" value="ECO:0007669"/>
    <property type="project" value="TreeGrafter"/>
</dbReference>
<dbReference type="EMBL" id="DVNC01000027">
    <property type="protein sequence ID" value="HIU53162.1"/>
    <property type="molecule type" value="Genomic_DNA"/>
</dbReference>
<sequence>MVNIRQLQVFKTLCDELNFTKTAEKLNMTQPAVSHVIGSLEEEFGVRLVDRLNRRIYLTTAGKLFLAKAIRLLDLYDDLRLNFWAEKEQQPLRVGSCLTIANFWLPGIIKEFNETCPQTPLQVVVDSAAHIEKLLEDNEIDLALYEGVVPSQQFYAENFSSYEICYVVSPEHPLAGRKAVPPEEILQQRLLLREEGSAIRNALDSALWVHNLKAEPVWTSVNSQALIQAALYNLGVSVLPEIIVRRELSEGRLVKLDVAAEPMVNSNYILYHPDKYLTRPMRQLIEIIRSSRGKA</sequence>
<dbReference type="Pfam" id="PF03466">
    <property type="entry name" value="LysR_substrate"/>
    <property type="match status" value="1"/>
</dbReference>
<protein>
    <submittedName>
        <fullName evidence="6">LysR family transcriptional regulator</fullName>
    </submittedName>
</protein>
<evidence type="ECO:0000256" key="4">
    <source>
        <dbReference type="ARBA" id="ARBA00023163"/>
    </source>
</evidence>
<dbReference type="SUPFAM" id="SSF46785">
    <property type="entry name" value="Winged helix' DNA-binding domain"/>
    <property type="match status" value="1"/>
</dbReference>
<dbReference type="InterPro" id="IPR000847">
    <property type="entry name" value="LysR_HTH_N"/>
</dbReference>
<name>A0A9D1M402_9PROT</name>
<dbReference type="Pfam" id="PF00126">
    <property type="entry name" value="HTH_1"/>
    <property type="match status" value="1"/>
</dbReference>
<keyword evidence="2" id="KW-0805">Transcription regulation</keyword>
<keyword evidence="4" id="KW-0804">Transcription</keyword>
<comment type="caution">
    <text evidence="6">The sequence shown here is derived from an EMBL/GenBank/DDBJ whole genome shotgun (WGS) entry which is preliminary data.</text>
</comment>
<dbReference type="PANTHER" id="PTHR30126">
    <property type="entry name" value="HTH-TYPE TRANSCRIPTIONAL REGULATOR"/>
    <property type="match status" value="1"/>
</dbReference>
<evidence type="ECO:0000313" key="7">
    <source>
        <dbReference type="Proteomes" id="UP000824107"/>
    </source>
</evidence>
<gene>
    <name evidence="6" type="ORF">IAD20_03675</name>
</gene>
<evidence type="ECO:0000313" key="6">
    <source>
        <dbReference type="EMBL" id="HIU53162.1"/>
    </source>
</evidence>
<dbReference type="InterPro" id="IPR036388">
    <property type="entry name" value="WH-like_DNA-bd_sf"/>
</dbReference>
<reference evidence="6" key="2">
    <citation type="journal article" date="2021" name="PeerJ">
        <title>Extensive microbial diversity within the chicken gut microbiome revealed by metagenomics and culture.</title>
        <authorList>
            <person name="Gilroy R."/>
            <person name="Ravi A."/>
            <person name="Getino M."/>
            <person name="Pursley I."/>
            <person name="Horton D.L."/>
            <person name="Alikhan N.F."/>
            <person name="Baker D."/>
            <person name="Gharbi K."/>
            <person name="Hall N."/>
            <person name="Watson M."/>
            <person name="Adriaenssens E.M."/>
            <person name="Foster-Nyarko E."/>
            <person name="Jarju S."/>
            <person name="Secka A."/>
            <person name="Antonio M."/>
            <person name="Oren A."/>
            <person name="Chaudhuri R.R."/>
            <person name="La Ragione R."/>
            <person name="Hildebrand F."/>
            <person name="Pallen M.J."/>
        </authorList>
    </citation>
    <scope>NUCLEOTIDE SEQUENCE</scope>
    <source>
        <strain evidence="6">ChiW3-316</strain>
    </source>
</reference>
<dbReference type="AlphaFoldDB" id="A0A9D1M402"/>